<protein>
    <submittedName>
        <fullName evidence="2">Uncharacterized protein</fullName>
    </submittedName>
</protein>
<keyword evidence="1" id="KW-1133">Transmembrane helix</keyword>
<feature type="transmembrane region" description="Helical" evidence="1">
    <location>
        <begin position="364"/>
        <end position="383"/>
    </location>
</feature>
<feature type="transmembrane region" description="Helical" evidence="1">
    <location>
        <begin position="67"/>
        <end position="86"/>
    </location>
</feature>
<dbReference type="EMBL" id="CP088148">
    <property type="protein sequence ID" value="UTU55335.1"/>
    <property type="molecule type" value="Genomic_DNA"/>
</dbReference>
<dbReference type="AlphaFoldDB" id="A0AB38TK46"/>
<name>A0AB38TK46_9HYPH</name>
<keyword evidence="3" id="KW-1185">Reference proteome</keyword>
<keyword evidence="2" id="KW-0614">Plasmid</keyword>
<feature type="transmembrane region" description="Helical" evidence="1">
    <location>
        <begin position="93"/>
        <end position="114"/>
    </location>
</feature>
<feature type="transmembrane region" description="Helical" evidence="1">
    <location>
        <begin position="235"/>
        <end position="252"/>
    </location>
</feature>
<dbReference type="Proteomes" id="UP001060070">
    <property type="component" value="Plasmid unnamed"/>
</dbReference>
<keyword evidence="1" id="KW-0812">Transmembrane</keyword>
<sequence length="545" mass="57675">MRPFSPGSHFAPATAFTIKGKGDGDERVRYLPSRVKATPFDSLAGDTHLPKDWPSDSLLYPLTGNSIGMQVSLPGLLVCAAILLVAYYSRGMLIIGLIASQAFGATAVMTLSFLGGSSPLIYTLFAGLLVTAVAARRRIWFDLGFVFGSIGSIWVLTSLMLYAIIGSWLFPRFFAGQTTVFVQSKNRGTVVEDSLAPVSANISQTGYFILGGLAAIALCALLLHSNRIDQIRRGFFLWCGLHAGMGLIDFIGKTAGAGDFLAPIRTANYAIISNAVEAGFVRITGPFSEASSFASVSLACLAFCYSYWRKTKSPLAKWLAGILLFLSILSTSSTAYVGLTLLCIPVALSMLQSVIRGKVAREEILIIALMVVGGTAVLGISLYKAEALDPFVRLINSTIINKADSGSGHERTYWNVKSLQSFLDTSGLGVGFGSSRASSWPIAVLSQLGLFGSLMIVALLYVVTRGLGAVRERVDAETDAIVTSVRNAALASIIAMSVSGGSADPGILFFIALAVVCATRARARRGVAALERSVPAPGHATVNVL</sequence>
<proteinExistence type="predicted"/>
<feature type="transmembrane region" description="Helical" evidence="1">
    <location>
        <begin position="440"/>
        <end position="463"/>
    </location>
</feature>
<organism evidence="2 3">
    <name type="scientific">Mesorhizobium ciceri</name>
    <dbReference type="NCBI Taxonomy" id="39645"/>
    <lineage>
        <taxon>Bacteria</taxon>
        <taxon>Pseudomonadati</taxon>
        <taxon>Pseudomonadota</taxon>
        <taxon>Alphaproteobacteria</taxon>
        <taxon>Hyphomicrobiales</taxon>
        <taxon>Phyllobacteriaceae</taxon>
        <taxon>Mesorhizobium</taxon>
    </lineage>
</organism>
<evidence type="ECO:0000256" key="1">
    <source>
        <dbReference type="SAM" id="Phobius"/>
    </source>
</evidence>
<feature type="transmembrane region" description="Helical" evidence="1">
    <location>
        <begin position="205"/>
        <end position="223"/>
    </location>
</feature>
<feature type="transmembrane region" description="Helical" evidence="1">
    <location>
        <begin position="120"/>
        <end position="136"/>
    </location>
</feature>
<feature type="transmembrane region" description="Helical" evidence="1">
    <location>
        <begin position="143"/>
        <end position="165"/>
    </location>
</feature>
<keyword evidence="1" id="KW-0472">Membrane</keyword>
<evidence type="ECO:0000313" key="2">
    <source>
        <dbReference type="EMBL" id="UTU55335.1"/>
    </source>
</evidence>
<evidence type="ECO:0000313" key="3">
    <source>
        <dbReference type="Proteomes" id="UP001060070"/>
    </source>
</evidence>
<reference evidence="2 3" key="1">
    <citation type="journal article" date="2022" name="Microbiol. Resour. Announc.">
        <title>Complete Genome Sequence of Mesorhizobium ciceri Strain R30, a Rhizobium Used as a Commercial Inoculant for Chickpea in Argentina.</title>
        <authorList>
            <person name="Foresto E."/>
            <person name="Revale S."/>
            <person name="Primo E."/>
            <person name="Nievas F."/>
            <person name="Carezzano E."/>
            <person name="Puente M."/>
            <person name="Alzari P."/>
            <person name="Mart M."/>
            <person name="Ben-Assaya M."/>
            <person name="Mornico D."/>
            <person name="Santoro M."/>
            <person name="Mart F."/>
            <person name="Giordano W."/>
            <person name="Bogino P."/>
        </authorList>
    </citation>
    <scope>NUCLEOTIDE SEQUENCE [LARGE SCALE GENOMIC DNA]</scope>
    <source>
        <strain evidence="2 3">R30</strain>
    </source>
</reference>
<gene>
    <name evidence="2" type="ORF">LRP29_32005</name>
</gene>
<geneLocation type="plasmid" evidence="2 3">
    <name>unnamed</name>
</geneLocation>
<accession>A0AB38TK46</accession>
<feature type="transmembrane region" description="Helical" evidence="1">
    <location>
        <begin position="290"/>
        <end position="308"/>
    </location>
</feature>